<feature type="domain" description="VWFA" evidence="14">
    <location>
        <begin position="2069"/>
        <end position="2274"/>
    </location>
</feature>
<dbReference type="CDD" id="cd22630">
    <property type="entry name" value="Kunitz_collagen_alpha6_VI"/>
    <property type="match status" value="1"/>
</dbReference>
<keyword evidence="16" id="KW-1185">Reference proteome</keyword>
<feature type="domain" description="VWFA" evidence="14">
    <location>
        <begin position="119"/>
        <end position="295"/>
    </location>
</feature>
<keyword evidence="7" id="KW-0176">Collagen</keyword>
<dbReference type="CDD" id="cd01450">
    <property type="entry name" value="vWFA_subfamily_ECM"/>
    <property type="match status" value="3"/>
</dbReference>
<feature type="region of interest" description="Disordered" evidence="13">
    <location>
        <begin position="1501"/>
        <end position="1806"/>
    </location>
</feature>
<dbReference type="PANTHER" id="PTHR24020">
    <property type="entry name" value="COLLAGEN ALPHA"/>
    <property type="match status" value="1"/>
</dbReference>
<dbReference type="SMART" id="SM00131">
    <property type="entry name" value="KU"/>
    <property type="match status" value="1"/>
</dbReference>
<evidence type="ECO:0000256" key="12">
    <source>
        <dbReference type="ARBA" id="ARBA00044000"/>
    </source>
</evidence>
<dbReference type="InterPro" id="IPR002223">
    <property type="entry name" value="Kunitz_BPTI"/>
</dbReference>
<feature type="compositionally biased region" description="Low complexity" evidence="13">
    <location>
        <begin position="1690"/>
        <end position="1700"/>
    </location>
</feature>
<dbReference type="GO" id="GO:0007155">
    <property type="term" value="P:cell adhesion"/>
    <property type="evidence" value="ECO:0007669"/>
    <property type="project" value="UniProtKB-KW"/>
</dbReference>
<dbReference type="PRINTS" id="PR00453">
    <property type="entry name" value="VWFADOMAIN"/>
</dbReference>
<dbReference type="Pfam" id="PF00014">
    <property type="entry name" value="Kunitz_BPTI"/>
    <property type="match status" value="1"/>
</dbReference>
<keyword evidence="10" id="KW-0379">Hydroxylation</keyword>
<dbReference type="GeneID" id="112850031"/>
<dbReference type="FunFam" id="3.40.50.410:FF:000004">
    <property type="entry name" value="collagen alpha-6(VI) chain"/>
    <property type="match status" value="4"/>
</dbReference>
<evidence type="ECO:0000256" key="7">
    <source>
        <dbReference type="ARBA" id="ARBA00023119"/>
    </source>
</evidence>
<feature type="domain" description="VWFA" evidence="14">
    <location>
        <begin position="1118"/>
        <end position="1287"/>
    </location>
</feature>
<dbReference type="SMART" id="SM00327">
    <property type="entry name" value="VWA"/>
    <property type="match status" value="9"/>
</dbReference>
<dbReference type="InterPro" id="IPR036880">
    <property type="entry name" value="Kunitz_BPTI_sf"/>
</dbReference>
<keyword evidence="9" id="KW-0325">Glycoprotein</keyword>
<evidence type="ECO:0000256" key="3">
    <source>
        <dbReference type="ARBA" id="ARBA00022530"/>
    </source>
</evidence>
<feature type="compositionally biased region" description="Basic and acidic residues" evidence="13">
    <location>
        <begin position="1525"/>
        <end position="1534"/>
    </location>
</feature>
<organism evidence="16 17">
    <name type="scientific">Puma concolor</name>
    <name type="common">Mountain lion</name>
    <name type="synonym">Felis concolor</name>
    <dbReference type="NCBI Taxonomy" id="9696"/>
    <lineage>
        <taxon>Eukaryota</taxon>
        <taxon>Metazoa</taxon>
        <taxon>Chordata</taxon>
        <taxon>Craniata</taxon>
        <taxon>Vertebrata</taxon>
        <taxon>Euteleostomi</taxon>
        <taxon>Mammalia</taxon>
        <taxon>Eutheria</taxon>
        <taxon>Laurasiatheria</taxon>
        <taxon>Carnivora</taxon>
        <taxon>Feliformia</taxon>
        <taxon>Felidae</taxon>
        <taxon>Felinae</taxon>
        <taxon>Puma</taxon>
    </lineage>
</organism>
<evidence type="ECO:0000256" key="10">
    <source>
        <dbReference type="ARBA" id="ARBA00023278"/>
    </source>
</evidence>
<dbReference type="SUPFAM" id="SSF53300">
    <property type="entry name" value="vWA-like"/>
    <property type="match status" value="9"/>
</dbReference>
<feature type="domain" description="VWFA" evidence="14">
    <location>
        <begin position="514"/>
        <end position="686"/>
    </location>
</feature>
<comment type="similarity">
    <text evidence="12">Belongs to the type VI collagen family.</text>
</comment>
<name>A0A6P6H1J1_PUMCO</name>
<dbReference type="PRINTS" id="PR00759">
    <property type="entry name" value="BASICPTASE"/>
</dbReference>
<keyword evidence="3" id="KW-0272">Extracellular matrix</keyword>
<evidence type="ECO:0000256" key="8">
    <source>
        <dbReference type="ARBA" id="ARBA00023157"/>
    </source>
</evidence>
<dbReference type="FunFam" id="3.40.50.410:FF:000016">
    <property type="entry name" value="Collagen type VI alpha 3 chain"/>
    <property type="match status" value="1"/>
</dbReference>
<dbReference type="KEGG" id="pcoo:112850031"/>
<evidence type="ECO:0000259" key="14">
    <source>
        <dbReference type="PROSITE" id="PS50234"/>
    </source>
</evidence>
<dbReference type="InterPro" id="IPR050525">
    <property type="entry name" value="ECM_Assembly_Org"/>
</dbReference>
<feature type="domain" description="BPTI/Kunitz inhibitor" evidence="15">
    <location>
        <begin position="2381"/>
        <end position="2431"/>
    </location>
</feature>
<feature type="compositionally biased region" description="Basic and acidic residues" evidence="13">
    <location>
        <begin position="1608"/>
        <end position="1618"/>
    </location>
</feature>
<dbReference type="Pfam" id="PF01391">
    <property type="entry name" value="Collagen"/>
    <property type="match status" value="2"/>
</dbReference>
<dbReference type="InterPro" id="IPR002035">
    <property type="entry name" value="VWF_A"/>
</dbReference>
<dbReference type="FunFam" id="3.40.50.410:FF:000003">
    <property type="entry name" value="Collagen type VI alpha 3 chain"/>
    <property type="match status" value="2"/>
</dbReference>
<evidence type="ECO:0000313" key="16">
    <source>
        <dbReference type="Proteomes" id="UP000515131"/>
    </source>
</evidence>
<evidence type="ECO:0000259" key="15">
    <source>
        <dbReference type="PROSITE" id="PS50279"/>
    </source>
</evidence>
<dbReference type="Gene3D" id="3.40.50.410">
    <property type="entry name" value="von Willebrand factor, type A domain"/>
    <property type="match status" value="8"/>
</dbReference>
<feature type="compositionally biased region" description="Low complexity" evidence="13">
    <location>
        <begin position="1536"/>
        <end position="1549"/>
    </location>
</feature>
<dbReference type="PANTHER" id="PTHR24020:SF90">
    <property type="entry name" value="COLLAGEN ALPHA-1(XXI) CHAIN"/>
    <property type="match status" value="1"/>
</dbReference>
<dbReference type="Pfam" id="PF00092">
    <property type="entry name" value="VWA"/>
    <property type="match status" value="8"/>
</dbReference>
<dbReference type="PROSITE" id="PS50234">
    <property type="entry name" value="VWFA"/>
    <property type="match status" value="8"/>
</dbReference>
<dbReference type="FunFam" id="4.10.410.10:FF:000020">
    <property type="entry name" value="Collagen, type VI, alpha 3"/>
    <property type="match status" value="1"/>
</dbReference>
<keyword evidence="6" id="KW-0130">Cell adhesion</keyword>
<keyword evidence="8" id="KW-1015">Disulfide bond</keyword>
<evidence type="ECO:0000256" key="6">
    <source>
        <dbReference type="ARBA" id="ARBA00022889"/>
    </source>
</evidence>
<gene>
    <name evidence="17" type="primary">LOC112850031</name>
</gene>
<comment type="function">
    <text evidence="11">Collagen VI acts as a cell-binding protein.</text>
</comment>
<reference evidence="17" key="1">
    <citation type="submission" date="2025-08" db="UniProtKB">
        <authorList>
            <consortium name="RefSeq"/>
        </authorList>
    </citation>
    <scope>IDENTIFICATION</scope>
    <source>
        <tissue evidence="17">Blood</tissue>
    </source>
</reference>
<feature type="domain" description="VWFA" evidence="14">
    <location>
        <begin position="937"/>
        <end position="1106"/>
    </location>
</feature>
<feature type="compositionally biased region" description="Low complexity" evidence="13">
    <location>
        <begin position="1742"/>
        <end position="1757"/>
    </location>
</feature>
<evidence type="ECO:0000256" key="4">
    <source>
        <dbReference type="ARBA" id="ARBA00022729"/>
    </source>
</evidence>
<dbReference type="InterPro" id="IPR036465">
    <property type="entry name" value="vWFA_dom_sf"/>
</dbReference>
<keyword evidence="4" id="KW-0732">Signal</keyword>
<feature type="compositionally biased region" description="Basic and acidic residues" evidence="13">
    <location>
        <begin position="1788"/>
        <end position="1797"/>
    </location>
</feature>
<dbReference type="FunFam" id="3.40.50.410:FF:000021">
    <property type="entry name" value="Collagen, type VI, alpha 3"/>
    <property type="match status" value="1"/>
</dbReference>
<proteinExistence type="inferred from homology"/>
<sequence>MGLQPAHAVLKRTLSVLPLHVPSATSDFSSCCGGECRGSPEAPYPDDSPLNTAKPTTCDPGKGTDLQNFKLCASLFRRTWRYISRMEIRKMFWEFIFLAATFGLVKSQRMVCRDASVGDVVFLVDTIINPQHARDVRNFLYIMVNGFNVSRETIRVGLAQYGDVPRSGFLLSTYNRKSDVLKHIQRFQFKSGGRKMGLALQFLLDHHFQETAGSRASQGVPQVAVVISSSPSEDHVPEAAEALKKAGVLLYTVGVKDAVLAELREIASSPVEKFASFVPNFSDLSSHAQKLRQRLCDTLAKAAQPAGYVLPACREAVLADIVFLVDISASLGPQNFRKVKNFLHSVVLGLGISSDQVRVGLAQYNDNIYPAFQLNQYPLKSVVLEQIQNLPYRTGANTGSALEFIRIDYFTEAAGSRAKDRVPQIVIPVTDGESNDEVQEAADKLKECGVLVYVVGVNVQDVQELQKIASEPFEKFLFDTENFNTPQDFSGGILQTLCLAVESKVKEFTEAYADVVFLADTSQNTSQASFQWMRNFMSRVVGLLDVGRDKYQIGLAQYGGQGHTEFLLNTYQTQDEMIAHIHGHFLLRGGSRRTGKALRYLHRTFFREAAGSRFLQGVPQYAVVMTSGKSEDEVWEAAQTLREKGVKVMSVGVQDFVQRELEGMATPPLVFEMQGQDGVRQIMQDVSVVIQGTGKTEFGIESEKEAVVVCPTAVPADLVFLIEEFSKDRQSNFQQVVNFLKTTVRSLRVHPDVVRIGLVFYSEEPRLEFSLDAFQNQAKILEHLDKLTYRRRSGGTKTGAALDFLRNEVFIEEKGSRSKQGVQQMAVVITEGFSQDHVSVPASLLRRAGVTIYVVGTQLTSNRKDLEMMASYPPWKHVISLESFLQLSVVGSKIKNQLCPEIVDNRVSISGIGQLISFPDCTAANMKPGCVHIEKADIYFLVDGSSNIKHNDFLEMKVFMNEVIKMFRIGPDRIRFGVVQYSDRINSQFILSQYSSVAELKVAIDGIQQRGGGTMTGLALGSMAQVFVNTARSNVPWYLIVITGGKSEDPVAEPADALRAEGVIIYAIGIKNANDNELKEIAEDKMFFAAEFDSLKAIQQDVLQDICSSESCKNRQADIIFLIDGSESISAINFEKMKGFMKRMVNHANIGADEIQIGLLQFSSTPQEEFRLNQYSSKVDIHRAISDVQQMNHGTYTGKALTFTLPFFDSPRGGRPSVHQYLIVITDGVAQDNVAIPAKALRDRNIIIFAIGVGAAKSAQLLEITNDPQKVYYEENFESLQNLEKKILLKVCIPQGCNIDLSVGIDISSPIKQDQQKLQGLLPELMQQMAQLSNISCRAPGRPNVMFRYLVPASNGQLIFDSGFKNYSDKIIQTFLIHQAAKRNYMDVDFLQSLGDNAIQLSSATVKVLLVFTDGLDDDLQRLKETSELLRSKGFSGLLIIGLEGVHKLEELQELEFGRGFSYNQPLSITQQSLPSILLKQLDTIAERRCCNTYTKCFGEDGHRGVGGNPGNKGKKGADGLPGHPGEEGGHGERGPQGLPGPQGEEGCPGMRGPKGARGFSGEKGDPGDQGADGLDGEQGNRGAPGSSGEKGNRGNRGLTGPPGPPGKRGEPGLRGDPGDPGADSFIQGPKGEKGRRGHQGRSSFDGPQGEPGNVGPQGSRGRRGVPGLEGLRGESGERGYPGELGYSGPQGPRGRQGQPGNSGPKGLLGAKGIPGPPGTVGSKGKAGPTGMKGDLGDTGATGPRGQQGLRGQPGLTGPDGYGHPGRKGKKGEPGFPGSPGAQGEDGDPGHRGEKGAKGVRGRRGNAGFPGFIGTPGDQGPPGPVGIKGAKGLVDQSCEIIDLIQENCPCSTGVSKCPVFPSEVVFALDMSNDVSHLDFERMRNILLSLLMKMDISESNCPTGARVAVVSYNSKTDYLTRFSDYKGKPALLQAVRRIPLQGSTGSRSLGEAMRFVARHVFKRVRSGLLMRKVAVFFQAGWAHDTDTINTAILELNALDITPAVITFTREHNLPDALLVDGSNRFHVFVWETESPQDVEHMARCTLCYDKCRPAPECTASVPGPLAVDMDVAFVVDSSYGVGADVYRAALSLVDAMLGDLEVAAQPSTSPHGSRVALVMHTTPGFWPGAGQPPVLEGFHLTSYGHRLQMQRHLREAAGGPLRGAPALGHALEWTLKKVLLAAPLPRRVQVLFPIVASETSAWDREKLRTLSLEAKCKGITVFVLVLGPGVGAHELAELTDVASLPSEQHLLRLEGVSGPEVAYAQGFTRAFLNLLKSGANQYPSPELIRKCRGLNRGDTLLQSFRSPRRLPKGQVGISGFADDLEALEMTDFFRENRKATVKSITQQEALENFKNIHDAEGNEQEMPAKQKRTGIKRNSGPCSLDPMEGECQNYTLRWYYDKEKQACQQFWYGSCGGNTNRFQTKEECEARCVPTPL</sequence>
<evidence type="ECO:0000256" key="11">
    <source>
        <dbReference type="ARBA" id="ARBA00043858"/>
    </source>
</evidence>
<keyword evidence="2" id="KW-0964">Secreted</keyword>
<comment type="subcellular location">
    <subcellularLocation>
        <location evidence="1">Secreted</location>
        <location evidence="1">Extracellular space</location>
        <location evidence="1">Extracellular matrix</location>
    </subcellularLocation>
</comment>
<feature type="domain" description="VWFA" evidence="14">
    <location>
        <begin position="717"/>
        <end position="894"/>
    </location>
</feature>
<dbReference type="RefSeq" id="XP_025769423.1">
    <property type="nucleotide sequence ID" value="XM_025913638.1"/>
</dbReference>
<evidence type="ECO:0000256" key="2">
    <source>
        <dbReference type="ARBA" id="ARBA00022525"/>
    </source>
</evidence>
<dbReference type="Gene3D" id="4.10.410.10">
    <property type="entry name" value="Pancreatic trypsin inhibitor Kunitz domain"/>
    <property type="match status" value="1"/>
</dbReference>
<evidence type="ECO:0000256" key="9">
    <source>
        <dbReference type="ARBA" id="ARBA00023180"/>
    </source>
</evidence>
<feature type="domain" description="VWFA" evidence="14">
    <location>
        <begin position="320"/>
        <end position="497"/>
    </location>
</feature>
<dbReference type="PROSITE" id="PS50279">
    <property type="entry name" value="BPTI_KUNITZ_2"/>
    <property type="match status" value="1"/>
</dbReference>
<dbReference type="CDD" id="cd01472">
    <property type="entry name" value="vWA_collagen"/>
    <property type="match status" value="2"/>
</dbReference>
<dbReference type="GO" id="GO:0004867">
    <property type="term" value="F:serine-type endopeptidase inhibitor activity"/>
    <property type="evidence" value="ECO:0007669"/>
    <property type="project" value="InterPro"/>
</dbReference>
<evidence type="ECO:0000256" key="13">
    <source>
        <dbReference type="SAM" id="MobiDB-lite"/>
    </source>
</evidence>
<accession>A0A6P6H1J1</accession>
<protein>
    <submittedName>
        <fullName evidence="17">LOW QUALITY PROTEIN: collagen alpha-4(VI) chain-like</fullName>
    </submittedName>
</protein>
<keyword evidence="5" id="KW-0677">Repeat</keyword>
<feature type="domain" description="VWFA" evidence="14">
    <location>
        <begin position="1863"/>
        <end position="2016"/>
    </location>
</feature>
<evidence type="ECO:0000313" key="17">
    <source>
        <dbReference type="RefSeq" id="XP_025769423.1"/>
    </source>
</evidence>
<dbReference type="Proteomes" id="UP000515131">
    <property type="component" value="Unplaced"/>
</dbReference>
<dbReference type="SUPFAM" id="SSF57362">
    <property type="entry name" value="BPTI-like"/>
    <property type="match status" value="1"/>
</dbReference>
<evidence type="ECO:0000256" key="1">
    <source>
        <dbReference type="ARBA" id="ARBA00004498"/>
    </source>
</evidence>
<dbReference type="InterPro" id="IPR008160">
    <property type="entry name" value="Collagen"/>
</dbReference>
<dbReference type="GO" id="GO:0005589">
    <property type="term" value="C:collagen type VI trimer"/>
    <property type="evidence" value="ECO:0007669"/>
    <property type="project" value="UniProtKB-ARBA"/>
</dbReference>
<evidence type="ECO:0000256" key="5">
    <source>
        <dbReference type="ARBA" id="ARBA00022737"/>
    </source>
</evidence>